<dbReference type="Pfam" id="PF01381">
    <property type="entry name" value="HTH_3"/>
    <property type="match status" value="1"/>
</dbReference>
<dbReference type="InterPro" id="IPR013430">
    <property type="entry name" value="Toxin_antidote_HigA"/>
</dbReference>
<protein>
    <submittedName>
        <fullName evidence="2">XRE family plasmid maintenance system antidote protein</fullName>
    </submittedName>
</protein>
<dbReference type="CDD" id="cd00093">
    <property type="entry name" value="HTH_XRE"/>
    <property type="match status" value="1"/>
</dbReference>
<evidence type="ECO:0000259" key="1">
    <source>
        <dbReference type="PROSITE" id="PS50943"/>
    </source>
</evidence>
<dbReference type="PATRIC" id="fig|161398.10.peg.2619"/>
<dbReference type="PROSITE" id="PS50943">
    <property type="entry name" value="HTH_CROC1"/>
    <property type="match status" value="1"/>
</dbReference>
<dbReference type="InterPro" id="IPR001387">
    <property type="entry name" value="Cro/C1-type_HTH"/>
</dbReference>
<keyword evidence="3" id="KW-1185">Reference proteome</keyword>
<dbReference type="AlphaFoldDB" id="A0A0S2K3Z1"/>
<dbReference type="Proteomes" id="UP000061457">
    <property type="component" value="Chromosome I"/>
</dbReference>
<reference evidence="2 3" key="1">
    <citation type="submission" date="2015-11" db="EMBL/GenBank/DDBJ databases">
        <authorList>
            <person name="Zhang Y."/>
            <person name="Guo Z."/>
        </authorList>
    </citation>
    <scope>NUCLEOTIDE SEQUENCE [LARGE SCALE GENOMIC DNA]</scope>
    <source>
        <strain evidence="2 3">KCTC 12086</strain>
    </source>
</reference>
<dbReference type="Gene3D" id="1.10.260.40">
    <property type="entry name" value="lambda repressor-like DNA-binding domains"/>
    <property type="match status" value="1"/>
</dbReference>
<feature type="domain" description="HTH cro/C1-type" evidence="1">
    <location>
        <begin position="53"/>
        <end position="95"/>
    </location>
</feature>
<sequence length="122" mass="14104">MTNKINVNFIEKAADKPFSELELKKRPDGGFRKHPSDFFKRNCLVRVDNLTDQEVAVRLGITSSHLSNFLNEKVSVDPSFAVRLAKATGIDIGTWLELQRQYDVYMYENMECDVQPLYPFSR</sequence>
<evidence type="ECO:0000313" key="3">
    <source>
        <dbReference type="Proteomes" id="UP000061457"/>
    </source>
</evidence>
<proteinExistence type="predicted"/>
<name>A0A0S2K3Z1_9GAMM</name>
<gene>
    <name evidence="2" type="ORF">PP2015_2563</name>
</gene>
<dbReference type="GO" id="GO:0003677">
    <property type="term" value="F:DNA binding"/>
    <property type="evidence" value="ECO:0007669"/>
    <property type="project" value="InterPro"/>
</dbReference>
<dbReference type="SUPFAM" id="SSF47413">
    <property type="entry name" value="lambda repressor-like DNA-binding domains"/>
    <property type="match status" value="1"/>
</dbReference>
<dbReference type="KEGG" id="pphe:PP2015_2563"/>
<dbReference type="RefSeq" id="WP_058030738.1">
    <property type="nucleotide sequence ID" value="NZ_CP013187.1"/>
</dbReference>
<dbReference type="InterPro" id="IPR010982">
    <property type="entry name" value="Lambda_DNA-bd_dom_sf"/>
</dbReference>
<dbReference type="OrthoDB" id="9803054at2"/>
<dbReference type="NCBIfam" id="TIGR02607">
    <property type="entry name" value="antidote_HigA"/>
    <property type="match status" value="1"/>
</dbReference>
<accession>A0A0S2K3Z1</accession>
<organism evidence="2 3">
    <name type="scientific">Pseudoalteromonas phenolica</name>
    <dbReference type="NCBI Taxonomy" id="161398"/>
    <lineage>
        <taxon>Bacteria</taxon>
        <taxon>Pseudomonadati</taxon>
        <taxon>Pseudomonadota</taxon>
        <taxon>Gammaproteobacteria</taxon>
        <taxon>Alteromonadales</taxon>
        <taxon>Pseudoalteromonadaceae</taxon>
        <taxon>Pseudoalteromonas</taxon>
    </lineage>
</organism>
<dbReference type="EMBL" id="CP013187">
    <property type="protein sequence ID" value="ALO43052.1"/>
    <property type="molecule type" value="Genomic_DNA"/>
</dbReference>
<evidence type="ECO:0000313" key="2">
    <source>
        <dbReference type="EMBL" id="ALO43052.1"/>
    </source>
</evidence>